<name>A0A0J5WIQ4_BURCE</name>
<evidence type="ECO:0000256" key="2">
    <source>
        <dbReference type="SAM" id="SignalP"/>
    </source>
</evidence>
<evidence type="ECO:0000256" key="1">
    <source>
        <dbReference type="SAM" id="MobiDB-lite"/>
    </source>
</evidence>
<dbReference type="Proteomes" id="UP000036338">
    <property type="component" value="Unassembled WGS sequence"/>
</dbReference>
<feature type="signal peptide" evidence="2">
    <location>
        <begin position="1"/>
        <end position="22"/>
    </location>
</feature>
<dbReference type="EMBL" id="LDWR01000069">
    <property type="protein sequence ID" value="KML46895.1"/>
    <property type="molecule type" value="Genomic_DNA"/>
</dbReference>
<keyword evidence="2" id="KW-0732">Signal</keyword>
<evidence type="ECO:0000313" key="3">
    <source>
        <dbReference type="EMBL" id="KML46895.1"/>
    </source>
</evidence>
<protein>
    <recommendedName>
        <fullName evidence="5">DUF1090 domain-containing protein</fullName>
    </recommendedName>
</protein>
<dbReference type="RefSeq" id="WP_048251264.1">
    <property type="nucleotide sequence ID" value="NZ_LDWR01000069.1"/>
</dbReference>
<proteinExistence type="predicted"/>
<organism evidence="3 4">
    <name type="scientific">Burkholderia cepacia</name>
    <name type="common">Pseudomonas cepacia</name>
    <dbReference type="NCBI Taxonomy" id="292"/>
    <lineage>
        <taxon>Bacteria</taxon>
        <taxon>Pseudomonadati</taxon>
        <taxon>Pseudomonadota</taxon>
        <taxon>Betaproteobacteria</taxon>
        <taxon>Burkholderiales</taxon>
        <taxon>Burkholderiaceae</taxon>
        <taxon>Burkholderia</taxon>
        <taxon>Burkholderia cepacia complex</taxon>
    </lineage>
</organism>
<dbReference type="Pfam" id="PF06476">
    <property type="entry name" value="DUF1090"/>
    <property type="match status" value="1"/>
</dbReference>
<evidence type="ECO:0008006" key="5">
    <source>
        <dbReference type="Google" id="ProtNLM"/>
    </source>
</evidence>
<reference evidence="3 4" key="1">
    <citation type="submission" date="2015-05" db="EMBL/GenBank/DDBJ databases">
        <title>Draft genome of Burkholderia cepacia LK29.</title>
        <authorList>
            <person name="Chan X.Y."/>
        </authorList>
    </citation>
    <scope>NUCLEOTIDE SEQUENCE [LARGE SCALE GENOMIC DNA]</scope>
    <source>
        <strain evidence="3 4">LK29</strain>
    </source>
</reference>
<feature type="region of interest" description="Disordered" evidence="1">
    <location>
        <begin position="78"/>
        <end position="143"/>
    </location>
</feature>
<dbReference type="AlphaFoldDB" id="A0A0J5WIQ4"/>
<gene>
    <name evidence="3" type="ORF">VL15_34360</name>
</gene>
<sequence>MKKILIAAVVPFILPIGSQAIAGSLNCAERIRAIQAQIDNAKRYGNTHQVIGKQAALAHIKASCTSTGQFSSIERKLADKRRSVRSAQDDVHQAEERLREAQSSADTNEIEKNRRKLVEKQDKLRDKTSDMREVETYVETLKR</sequence>
<feature type="compositionally biased region" description="Basic and acidic residues" evidence="1">
    <location>
        <begin position="78"/>
        <end position="100"/>
    </location>
</feature>
<dbReference type="InterPro" id="IPR009468">
    <property type="entry name" value="DUF1090"/>
</dbReference>
<evidence type="ECO:0000313" key="4">
    <source>
        <dbReference type="Proteomes" id="UP000036338"/>
    </source>
</evidence>
<feature type="chain" id="PRO_5005266387" description="DUF1090 domain-containing protein" evidence="2">
    <location>
        <begin position="23"/>
        <end position="143"/>
    </location>
</feature>
<accession>A0A0J5WIQ4</accession>
<comment type="caution">
    <text evidence="3">The sequence shown here is derived from an EMBL/GenBank/DDBJ whole genome shotgun (WGS) entry which is preliminary data.</text>
</comment>
<feature type="compositionally biased region" description="Basic and acidic residues" evidence="1">
    <location>
        <begin position="109"/>
        <end position="143"/>
    </location>
</feature>
<dbReference type="PATRIC" id="fig|292.27.peg.7820"/>